<name>A0A937W2L5_UNCTE</name>
<organism evidence="1 2">
    <name type="scientific">Tectimicrobiota bacterium</name>
    <dbReference type="NCBI Taxonomy" id="2528274"/>
    <lineage>
        <taxon>Bacteria</taxon>
        <taxon>Pseudomonadati</taxon>
        <taxon>Nitrospinota/Tectimicrobiota group</taxon>
        <taxon>Candidatus Tectimicrobiota</taxon>
    </lineage>
</organism>
<feature type="non-terminal residue" evidence="1">
    <location>
        <position position="153"/>
    </location>
</feature>
<dbReference type="AlphaFoldDB" id="A0A937W2L5"/>
<reference evidence="1" key="1">
    <citation type="submission" date="2019-03" db="EMBL/GenBank/DDBJ databases">
        <title>Lake Tanganyika Metagenome-Assembled Genomes (MAGs).</title>
        <authorList>
            <person name="Tran P."/>
        </authorList>
    </citation>
    <scope>NUCLEOTIDE SEQUENCE</scope>
    <source>
        <strain evidence="1">K_DeepCast_65m_m2_066</strain>
    </source>
</reference>
<evidence type="ECO:0000313" key="2">
    <source>
        <dbReference type="Proteomes" id="UP000712673"/>
    </source>
</evidence>
<comment type="caution">
    <text evidence="1">The sequence shown here is derived from an EMBL/GenBank/DDBJ whole genome shotgun (WGS) entry which is preliminary data.</text>
</comment>
<evidence type="ECO:0000313" key="1">
    <source>
        <dbReference type="EMBL" id="MBM3225799.1"/>
    </source>
</evidence>
<dbReference type="Proteomes" id="UP000712673">
    <property type="component" value="Unassembled WGS sequence"/>
</dbReference>
<dbReference type="InterPro" id="IPR025132">
    <property type="entry name" value="DUF4058"/>
</dbReference>
<dbReference type="Pfam" id="PF13267">
    <property type="entry name" value="DUF4058"/>
    <property type="match status" value="1"/>
</dbReference>
<sequence>MPSPFPGMDPYLEGSLWTTVHFALSAEIVRDLAPRVRPRYLVFPAERFVMETPESVAVTATDMYPDISVAAVRAVSGAALDTAVTTAPLELATVIPTPVPHVSIEIRDTAHRQLVTAIEMLSPTHKRGEGRIEYLAKRRRLLIRTAHVLEIDL</sequence>
<proteinExistence type="predicted"/>
<accession>A0A937W2L5</accession>
<protein>
    <submittedName>
        <fullName evidence="1">DUF4058 family protein</fullName>
    </submittedName>
</protein>
<dbReference type="EMBL" id="VGLS01000689">
    <property type="protein sequence ID" value="MBM3225799.1"/>
    <property type="molecule type" value="Genomic_DNA"/>
</dbReference>
<gene>
    <name evidence="1" type="ORF">FJZ47_18640</name>
</gene>